<evidence type="ECO:0000256" key="7">
    <source>
        <dbReference type="ARBA" id="ARBA00022989"/>
    </source>
</evidence>
<dbReference type="GO" id="GO:0015232">
    <property type="term" value="F:heme transmembrane transporter activity"/>
    <property type="evidence" value="ECO:0007669"/>
    <property type="project" value="InterPro"/>
</dbReference>
<feature type="domain" description="Cytochrome c assembly protein" evidence="10">
    <location>
        <begin position="54"/>
        <end position="206"/>
    </location>
</feature>
<sequence>MGNLQNIHSFKTLSFEISELLNYGMIEWAICKTFTHSKLTHSKLYTNMKKTWWKILGSVLVVYTAIAGMLLGVPHLAILNETIRNLYFHVPMWFAMIVLFSISVFYSVKSLSSKSEIDDLRAVESVNAGIIFGVLGLITGAIWAKYTWGQFWSFDPKQNFAAISILLYFAYLILRNAIDEEQKRAKLSAIYNIFAFPMMVVLLFVLPRLKDSLHPGNGGNPGFNSYDLDSRMRMVFYPACLGWILIGYWVYSIRFRIRSLENKKQHN</sequence>
<evidence type="ECO:0000256" key="6">
    <source>
        <dbReference type="ARBA" id="ARBA00022748"/>
    </source>
</evidence>
<evidence type="ECO:0000256" key="1">
    <source>
        <dbReference type="ARBA" id="ARBA00002442"/>
    </source>
</evidence>
<evidence type="ECO:0000256" key="3">
    <source>
        <dbReference type="ARBA" id="ARBA00005840"/>
    </source>
</evidence>
<evidence type="ECO:0000256" key="5">
    <source>
        <dbReference type="ARBA" id="ARBA00022692"/>
    </source>
</evidence>
<comment type="function">
    <text evidence="1">Required for the export of heme to the periplasm for the biogenesis of c-type cytochromes.</text>
</comment>
<gene>
    <name evidence="11" type="ORF">SAMN04488023_15918</name>
</gene>
<feature type="transmembrane region" description="Helical" evidence="9">
    <location>
        <begin position="129"/>
        <end position="148"/>
    </location>
</feature>
<accession>A0A1H9W691</accession>
<dbReference type="GO" id="GO:0017004">
    <property type="term" value="P:cytochrome complex assembly"/>
    <property type="evidence" value="ECO:0007669"/>
    <property type="project" value="UniProtKB-KW"/>
</dbReference>
<keyword evidence="6" id="KW-0201">Cytochrome c-type biogenesis</keyword>
<proteinExistence type="inferred from homology"/>
<keyword evidence="7 9" id="KW-1133">Transmembrane helix</keyword>
<keyword evidence="12" id="KW-1185">Reference proteome</keyword>
<dbReference type="PANTHER" id="PTHR30071">
    <property type="entry name" value="HEME EXPORTER PROTEIN C"/>
    <property type="match status" value="1"/>
</dbReference>
<evidence type="ECO:0000313" key="11">
    <source>
        <dbReference type="EMBL" id="SES29304.1"/>
    </source>
</evidence>
<feature type="transmembrane region" description="Helical" evidence="9">
    <location>
        <begin position="190"/>
        <end position="209"/>
    </location>
</feature>
<feature type="transmembrane region" description="Helical" evidence="9">
    <location>
        <begin position="86"/>
        <end position="108"/>
    </location>
</feature>
<dbReference type="AlphaFoldDB" id="A0A1H9W691"/>
<dbReference type="PANTHER" id="PTHR30071:SF1">
    <property type="entry name" value="CYTOCHROME B_B6 PROTEIN-RELATED"/>
    <property type="match status" value="1"/>
</dbReference>
<dbReference type="GO" id="GO:0020037">
    <property type="term" value="F:heme binding"/>
    <property type="evidence" value="ECO:0007669"/>
    <property type="project" value="InterPro"/>
</dbReference>
<keyword evidence="5 9" id="KW-0812">Transmembrane</keyword>
<dbReference type="InterPro" id="IPR002541">
    <property type="entry name" value="Cyt_c_assembly"/>
</dbReference>
<name>A0A1H9W691_9SPHI</name>
<protein>
    <recommendedName>
        <fullName evidence="4">Heme exporter protein C</fullName>
    </recommendedName>
</protein>
<dbReference type="GO" id="GO:0005886">
    <property type="term" value="C:plasma membrane"/>
    <property type="evidence" value="ECO:0007669"/>
    <property type="project" value="TreeGrafter"/>
</dbReference>
<dbReference type="Proteomes" id="UP000199572">
    <property type="component" value="Unassembled WGS sequence"/>
</dbReference>
<organism evidence="11 12">
    <name type="scientific">Pedobacter rhizosphaerae</name>
    <dbReference type="NCBI Taxonomy" id="390241"/>
    <lineage>
        <taxon>Bacteria</taxon>
        <taxon>Pseudomonadati</taxon>
        <taxon>Bacteroidota</taxon>
        <taxon>Sphingobacteriia</taxon>
        <taxon>Sphingobacteriales</taxon>
        <taxon>Sphingobacteriaceae</taxon>
        <taxon>Pedobacter</taxon>
    </lineage>
</organism>
<reference evidence="11 12" key="1">
    <citation type="submission" date="2016-10" db="EMBL/GenBank/DDBJ databases">
        <authorList>
            <person name="de Groot N.N."/>
        </authorList>
    </citation>
    <scope>NUCLEOTIDE SEQUENCE [LARGE SCALE GENOMIC DNA]</scope>
    <source>
        <strain evidence="11 12">DSM 18610</strain>
    </source>
</reference>
<feature type="transmembrane region" description="Helical" evidence="9">
    <location>
        <begin position="160"/>
        <end position="178"/>
    </location>
</feature>
<evidence type="ECO:0000256" key="4">
    <source>
        <dbReference type="ARBA" id="ARBA00016463"/>
    </source>
</evidence>
<evidence type="ECO:0000259" key="10">
    <source>
        <dbReference type="Pfam" id="PF01578"/>
    </source>
</evidence>
<dbReference type="STRING" id="390241.SAMN04488023_15918"/>
<evidence type="ECO:0000256" key="2">
    <source>
        <dbReference type="ARBA" id="ARBA00004141"/>
    </source>
</evidence>
<comment type="similarity">
    <text evidence="3">Belongs to the CcmC/CycZ/HelC family.</text>
</comment>
<dbReference type="InterPro" id="IPR045062">
    <property type="entry name" value="Cyt_c_biogenesis_CcsA/CcmC"/>
</dbReference>
<evidence type="ECO:0000313" key="12">
    <source>
        <dbReference type="Proteomes" id="UP000199572"/>
    </source>
</evidence>
<evidence type="ECO:0000256" key="9">
    <source>
        <dbReference type="SAM" id="Phobius"/>
    </source>
</evidence>
<keyword evidence="8 9" id="KW-0472">Membrane</keyword>
<evidence type="ECO:0000256" key="8">
    <source>
        <dbReference type="ARBA" id="ARBA00023136"/>
    </source>
</evidence>
<feature type="transmembrane region" description="Helical" evidence="9">
    <location>
        <begin position="52"/>
        <end position="74"/>
    </location>
</feature>
<comment type="subcellular location">
    <subcellularLocation>
        <location evidence="2">Membrane</location>
        <topology evidence="2">Multi-pass membrane protein</topology>
    </subcellularLocation>
</comment>
<dbReference type="PRINTS" id="PR01386">
    <property type="entry name" value="CCMCBIOGNSIS"/>
</dbReference>
<dbReference type="InterPro" id="IPR003557">
    <property type="entry name" value="Cyt_c_biogenesis_CcmC"/>
</dbReference>
<feature type="transmembrane region" description="Helical" evidence="9">
    <location>
        <begin position="234"/>
        <end position="251"/>
    </location>
</feature>
<dbReference type="Pfam" id="PF01578">
    <property type="entry name" value="Cytochrom_C_asm"/>
    <property type="match status" value="1"/>
</dbReference>
<dbReference type="EMBL" id="FOGG01000059">
    <property type="protein sequence ID" value="SES29304.1"/>
    <property type="molecule type" value="Genomic_DNA"/>
</dbReference>